<dbReference type="PANTHER" id="PTHR37816:SF3">
    <property type="entry name" value="MODULATES DNA TOPOLOGY"/>
    <property type="match status" value="1"/>
</dbReference>
<comment type="caution">
    <text evidence="1">The sequence shown here is derived from an EMBL/GenBank/DDBJ whole genome shotgun (WGS) entry which is preliminary data.</text>
</comment>
<dbReference type="InterPro" id="IPR052922">
    <property type="entry name" value="Cytidylate_Kinase-2"/>
</dbReference>
<evidence type="ECO:0000313" key="1">
    <source>
        <dbReference type="EMBL" id="HJF33246.1"/>
    </source>
</evidence>
<gene>
    <name evidence="1" type="ORF">K8V56_15905</name>
</gene>
<dbReference type="EMBL" id="DYWT01000249">
    <property type="protein sequence ID" value="HJF33246.1"/>
    <property type="molecule type" value="Genomic_DNA"/>
</dbReference>
<accession>A0A921G1T1</accession>
<name>A0A921G1T1_SPOPS</name>
<organism evidence="1 2">
    <name type="scientific">Sporosarcina psychrophila</name>
    <name type="common">Bacillus psychrophilus</name>
    <dbReference type="NCBI Taxonomy" id="1476"/>
    <lineage>
        <taxon>Bacteria</taxon>
        <taxon>Bacillati</taxon>
        <taxon>Bacillota</taxon>
        <taxon>Bacilli</taxon>
        <taxon>Bacillales</taxon>
        <taxon>Caryophanaceae</taxon>
        <taxon>Sporosarcina</taxon>
    </lineage>
</organism>
<dbReference type="Proteomes" id="UP000698173">
    <property type="component" value="Unassembled WGS sequence"/>
</dbReference>
<dbReference type="SUPFAM" id="SSF52540">
    <property type="entry name" value="P-loop containing nucleoside triphosphate hydrolases"/>
    <property type="match status" value="1"/>
</dbReference>
<evidence type="ECO:0000313" key="2">
    <source>
        <dbReference type="Proteomes" id="UP000698173"/>
    </source>
</evidence>
<dbReference type="AlphaFoldDB" id="A0A921G1T1"/>
<dbReference type="PANTHER" id="PTHR37816">
    <property type="entry name" value="YALI0E33011P"/>
    <property type="match status" value="1"/>
</dbReference>
<protein>
    <submittedName>
        <fullName evidence="1">Topology modulation protein</fullName>
    </submittedName>
</protein>
<dbReference type="InterPro" id="IPR027417">
    <property type="entry name" value="P-loop_NTPase"/>
</dbReference>
<sequence>MNKIMVIGVSSGAGKSTFARQLGEVTGIEVTHLDRLYWKPNWVEASLEEFSADQQLVVQNDQWIIEGNYSGTFPIREPHADTVIYLELPLCVCLYRVLKRRVQFHGKTRDDVGEGCKEKIDKAFLKFIVSTYGARKKKMTERMQRYAQEGKTVHYLKTPTQIEGFLGTYNKNT</sequence>
<reference evidence="1" key="1">
    <citation type="journal article" date="2021" name="PeerJ">
        <title>Extensive microbial diversity within the chicken gut microbiome revealed by metagenomics and culture.</title>
        <authorList>
            <person name="Gilroy R."/>
            <person name="Ravi A."/>
            <person name="Getino M."/>
            <person name="Pursley I."/>
            <person name="Horton D.L."/>
            <person name="Alikhan N.F."/>
            <person name="Baker D."/>
            <person name="Gharbi K."/>
            <person name="Hall N."/>
            <person name="Watson M."/>
            <person name="Adriaenssens E.M."/>
            <person name="Foster-Nyarko E."/>
            <person name="Jarju S."/>
            <person name="Secka A."/>
            <person name="Antonio M."/>
            <person name="Oren A."/>
            <person name="Chaudhuri R.R."/>
            <person name="La Ragione R."/>
            <person name="Hildebrand F."/>
            <person name="Pallen M.J."/>
        </authorList>
    </citation>
    <scope>NUCLEOTIDE SEQUENCE</scope>
    <source>
        <strain evidence="1">CHK171-7178</strain>
    </source>
</reference>
<proteinExistence type="predicted"/>
<dbReference type="Gene3D" id="3.40.50.300">
    <property type="entry name" value="P-loop containing nucleotide triphosphate hydrolases"/>
    <property type="match status" value="1"/>
</dbReference>
<reference evidence="1" key="2">
    <citation type="submission" date="2021-09" db="EMBL/GenBank/DDBJ databases">
        <authorList>
            <person name="Gilroy R."/>
        </authorList>
    </citation>
    <scope>NUCLEOTIDE SEQUENCE</scope>
    <source>
        <strain evidence="1">CHK171-7178</strain>
    </source>
</reference>